<name>A0A8X6PIB6_NEPPI</name>
<reference evidence="2" key="1">
    <citation type="submission" date="2020-08" db="EMBL/GenBank/DDBJ databases">
        <title>Multicomponent nature underlies the extraordinary mechanical properties of spider dragline silk.</title>
        <authorList>
            <person name="Kono N."/>
            <person name="Nakamura H."/>
            <person name="Mori M."/>
            <person name="Yoshida Y."/>
            <person name="Ohtoshi R."/>
            <person name="Malay A.D."/>
            <person name="Moran D.A.P."/>
            <person name="Tomita M."/>
            <person name="Numata K."/>
            <person name="Arakawa K."/>
        </authorList>
    </citation>
    <scope>NUCLEOTIDE SEQUENCE</scope>
</reference>
<sequence>MVGGLKNSPGHLMLVPYIIWAIELFVSDLMAALKPSSTVDKNSVHLMLLCAFIALFRILCCLSIFPLLWRWYEKAIGFQPSFSNCRSTEPTAKFDASVQSDKGIPVLGKDRRAASARPRSNVSILTPNDGISVPFAEYNVYLEIWHSPFVFVQGRIETSAPLSTRNWQPVPLSLTNNRDLRPKILAARLTVASTARAGFPAHQNCMVVRICQGSISSQI</sequence>
<feature type="transmembrane region" description="Helical" evidence="1">
    <location>
        <begin position="12"/>
        <end position="33"/>
    </location>
</feature>
<dbReference type="Proteomes" id="UP000887013">
    <property type="component" value="Unassembled WGS sequence"/>
</dbReference>
<keyword evidence="1" id="KW-0812">Transmembrane</keyword>
<comment type="caution">
    <text evidence="2">The sequence shown here is derived from an EMBL/GenBank/DDBJ whole genome shotgun (WGS) entry which is preliminary data.</text>
</comment>
<evidence type="ECO:0000256" key="1">
    <source>
        <dbReference type="SAM" id="Phobius"/>
    </source>
</evidence>
<gene>
    <name evidence="2" type="ORF">NPIL_176411</name>
</gene>
<keyword evidence="1" id="KW-0472">Membrane</keyword>
<feature type="transmembrane region" description="Helical" evidence="1">
    <location>
        <begin position="45"/>
        <end position="69"/>
    </location>
</feature>
<keyword evidence="3" id="KW-1185">Reference proteome</keyword>
<dbReference type="EMBL" id="BMAW01070197">
    <property type="protein sequence ID" value="GFT72207.1"/>
    <property type="molecule type" value="Genomic_DNA"/>
</dbReference>
<keyword evidence="1" id="KW-1133">Transmembrane helix</keyword>
<proteinExistence type="predicted"/>
<dbReference type="AlphaFoldDB" id="A0A8X6PIB6"/>
<protein>
    <submittedName>
        <fullName evidence="2">Uncharacterized protein</fullName>
    </submittedName>
</protein>
<evidence type="ECO:0000313" key="2">
    <source>
        <dbReference type="EMBL" id="GFT72207.1"/>
    </source>
</evidence>
<accession>A0A8X6PIB6</accession>
<organism evidence="2 3">
    <name type="scientific">Nephila pilipes</name>
    <name type="common">Giant wood spider</name>
    <name type="synonym">Nephila maculata</name>
    <dbReference type="NCBI Taxonomy" id="299642"/>
    <lineage>
        <taxon>Eukaryota</taxon>
        <taxon>Metazoa</taxon>
        <taxon>Ecdysozoa</taxon>
        <taxon>Arthropoda</taxon>
        <taxon>Chelicerata</taxon>
        <taxon>Arachnida</taxon>
        <taxon>Araneae</taxon>
        <taxon>Araneomorphae</taxon>
        <taxon>Entelegynae</taxon>
        <taxon>Araneoidea</taxon>
        <taxon>Nephilidae</taxon>
        <taxon>Nephila</taxon>
    </lineage>
</organism>
<evidence type="ECO:0000313" key="3">
    <source>
        <dbReference type="Proteomes" id="UP000887013"/>
    </source>
</evidence>